<evidence type="ECO:0000313" key="1">
    <source>
        <dbReference type="EMBL" id="KAH7998166.1"/>
    </source>
</evidence>
<sequence>MCTIEFNQNTSFYQHKLAFYCCCHNKQFLFVRYVKGIGNLPEKKLETYCSRQQWGEVKSEGPPPPWPFSVEPIGYLLEVWVLMVGKKHRCLKKPNTNSLSLCTFNEMQPSLGRNKKRLSQVSDVLSIYGNAVDKASIVSTLASLPGLDQRVESLVRLAKWGGQSREISRLAGCLPLFSNLAVASLQAT</sequence>
<evidence type="ECO:0000313" key="2">
    <source>
        <dbReference type="Proteomes" id="UP000827872"/>
    </source>
</evidence>
<reference evidence="1" key="1">
    <citation type="submission" date="2021-08" db="EMBL/GenBank/DDBJ databases">
        <title>The first chromosome-level gecko genome reveals the dynamic sex chromosomes of Neotropical dwarf geckos (Sphaerodactylidae: Sphaerodactylus).</title>
        <authorList>
            <person name="Pinto B.J."/>
            <person name="Keating S.E."/>
            <person name="Gamble T."/>
        </authorList>
    </citation>
    <scope>NUCLEOTIDE SEQUENCE</scope>
    <source>
        <strain evidence="1">TG3544</strain>
    </source>
</reference>
<proteinExistence type="predicted"/>
<protein>
    <submittedName>
        <fullName evidence="1">Uncharacterized protein</fullName>
    </submittedName>
</protein>
<dbReference type="Proteomes" id="UP000827872">
    <property type="component" value="Linkage Group LG12"/>
</dbReference>
<gene>
    <name evidence="1" type="ORF">K3G42_013369</name>
</gene>
<accession>A0ACB8EZ95</accession>
<dbReference type="EMBL" id="CM037625">
    <property type="protein sequence ID" value="KAH7998166.1"/>
    <property type="molecule type" value="Genomic_DNA"/>
</dbReference>
<comment type="caution">
    <text evidence="1">The sequence shown here is derived from an EMBL/GenBank/DDBJ whole genome shotgun (WGS) entry which is preliminary data.</text>
</comment>
<keyword evidence="2" id="KW-1185">Reference proteome</keyword>
<organism evidence="1 2">
    <name type="scientific">Sphaerodactylus townsendi</name>
    <dbReference type="NCBI Taxonomy" id="933632"/>
    <lineage>
        <taxon>Eukaryota</taxon>
        <taxon>Metazoa</taxon>
        <taxon>Chordata</taxon>
        <taxon>Craniata</taxon>
        <taxon>Vertebrata</taxon>
        <taxon>Euteleostomi</taxon>
        <taxon>Lepidosauria</taxon>
        <taxon>Squamata</taxon>
        <taxon>Bifurcata</taxon>
        <taxon>Gekkota</taxon>
        <taxon>Sphaerodactylidae</taxon>
        <taxon>Sphaerodactylus</taxon>
    </lineage>
</organism>
<name>A0ACB8EZ95_9SAUR</name>